<gene>
    <name evidence="3" type="ORF">KCV03_g5752</name>
</gene>
<organism evidence="3 4">
    <name type="scientific">Aureobasidium melanogenum</name>
    <name type="common">Aureobasidium pullulans var. melanogenum</name>
    <dbReference type="NCBI Taxonomy" id="46634"/>
    <lineage>
        <taxon>Eukaryota</taxon>
        <taxon>Fungi</taxon>
        <taxon>Dikarya</taxon>
        <taxon>Ascomycota</taxon>
        <taxon>Pezizomycotina</taxon>
        <taxon>Dothideomycetes</taxon>
        <taxon>Dothideomycetidae</taxon>
        <taxon>Dothideales</taxon>
        <taxon>Saccotheciaceae</taxon>
        <taxon>Aureobasidium</taxon>
    </lineage>
</organism>
<feature type="compositionally biased region" description="Polar residues" evidence="1">
    <location>
        <begin position="863"/>
        <end position="873"/>
    </location>
</feature>
<feature type="compositionally biased region" description="Basic and acidic residues" evidence="1">
    <location>
        <begin position="543"/>
        <end position="575"/>
    </location>
</feature>
<protein>
    <recommendedName>
        <fullName evidence="2">BRCT domain-containing protein</fullName>
    </recommendedName>
</protein>
<feature type="region of interest" description="Disordered" evidence="1">
    <location>
        <begin position="1067"/>
        <end position="1099"/>
    </location>
</feature>
<feature type="compositionally biased region" description="Basic residues" evidence="1">
    <location>
        <begin position="1090"/>
        <end position="1099"/>
    </location>
</feature>
<dbReference type="Gene3D" id="3.40.50.10190">
    <property type="entry name" value="BRCT domain"/>
    <property type="match status" value="1"/>
</dbReference>
<evidence type="ECO:0000313" key="3">
    <source>
        <dbReference type="EMBL" id="KAH0220217.1"/>
    </source>
</evidence>
<accession>A0A9P8K7C4</accession>
<proteinExistence type="predicted"/>
<name>A0A9P8K7C4_AURME</name>
<dbReference type="EMBL" id="JAHFYH010000039">
    <property type="protein sequence ID" value="KAH0220217.1"/>
    <property type="molecule type" value="Genomic_DNA"/>
</dbReference>
<evidence type="ECO:0000256" key="1">
    <source>
        <dbReference type="SAM" id="MobiDB-lite"/>
    </source>
</evidence>
<dbReference type="InterPro" id="IPR001357">
    <property type="entry name" value="BRCT_dom"/>
</dbReference>
<feature type="region of interest" description="Disordered" evidence="1">
    <location>
        <begin position="757"/>
        <end position="883"/>
    </location>
</feature>
<feature type="compositionally biased region" description="Basic and acidic residues" evidence="1">
    <location>
        <begin position="1075"/>
        <end position="1089"/>
    </location>
</feature>
<evidence type="ECO:0000259" key="2">
    <source>
        <dbReference type="PROSITE" id="PS50172"/>
    </source>
</evidence>
<comment type="caution">
    <text evidence="3">The sequence shown here is derived from an EMBL/GenBank/DDBJ whole genome shotgun (WGS) entry which is preliminary data.</text>
</comment>
<feature type="region of interest" description="Disordered" evidence="1">
    <location>
        <begin position="543"/>
        <end position="611"/>
    </location>
</feature>
<evidence type="ECO:0000313" key="4">
    <source>
        <dbReference type="Proteomes" id="UP000767238"/>
    </source>
</evidence>
<dbReference type="CDD" id="cd17744">
    <property type="entry name" value="BRCT_MDC1_rpt1"/>
    <property type="match status" value="1"/>
</dbReference>
<sequence>MAQLLPEILRTIFILVREEQGLSALTRFSTVSKLWQEVADPVLWSHVVLNNDTLQSFSKNHKSASDKLKTVRSVTLHIQVVAFTYSPSETDRIEPLRLHGCPQTQILQQDIDQFSTFVLPRLEFLDSFSLFVHSHKEELPEAENNLFVSWLGFRLQTEVLGRLLKSLPASCSSLELDTSGTDWSPEQESHHLCSDIWYILPRLRHVKLRIHNLCSRILLRDPSDPNGRRNEPKIEDLEPRDTGNLVQADRLATLSICLMGRVNAGCQFCTCPDLQSGLDNGRRQPWPLGGGGPWVINPLQLTSNIVSAYKLGCFPAASKLEVTQQKRTFSLGMPGYEEDFERMDEQELQRAELYASPILLRDCIEDKTYPMPKVFITPGMHGLYDKSDNCVIGSYGDVCRHAENTVWGETVDETQARRDWISQFIFDGGVLQFSSNIVDTYVRTPPPVRGLDSRIRLPFTADGQQFCVLLRHGDTVEFGVTHARVEVVFDPTPEEPLVQVESSGPGAFNRKIKHEIKEEADTDDETDDEAVQPVVDARRVTSAEESQHLFSTSREHLSPTPHITRESQVVKDTPNRRRIRSQFESAIPESLPIDETYPEQPQPTATADDAGTDNGLTSLLPDVHIGELPDNSPSESLHFHVPTQHTLSPQDESFTAADVGKLISNLNNTSSQVPPSIFSPKKTRESNVIAGQLSNQLLTADSAGPTISPERQVEPPAAELATVLEHVASPVDIINDEITKDRDRVNASTGSIAATVESDPVASSVKQTPSVSSTGKKRKKVSDSDSVTLSIKRAKFVEGDTGGTDTTPLSTTSKRSSGRGKGLETPSGSVPTRSSSRRKSLDEEPPPSTISRRVSTRHKSIDSESAPSGSPSKTGRRYDGDPPVILYSNTKITEKTAIIKILKKHGASMTEDIKSANFLCVGRGELLKTPKLLHSLTLGKTIVTDDWMSESVAAGFLLDTSEYLPEELKATKHLDRTKVFTDQIIYITPAQRLAYKKGWDDVMAIIRQAGGTNPLTGPLSKLDTSMITLYLGADKDDDVAAKLQGQGETVYKKDVLGASIVQGELVLDESSELPPAERESKATKAEPKSAKKGGRKKKI</sequence>
<feature type="compositionally biased region" description="Polar residues" evidence="1">
    <location>
        <begin position="764"/>
        <end position="774"/>
    </location>
</feature>
<dbReference type="SUPFAM" id="SSF52113">
    <property type="entry name" value="BRCT domain"/>
    <property type="match status" value="1"/>
</dbReference>
<dbReference type="OrthoDB" id="342264at2759"/>
<feature type="compositionally biased region" description="Low complexity" evidence="1">
    <location>
        <begin position="803"/>
        <end position="813"/>
    </location>
</feature>
<feature type="domain" description="BRCT" evidence="2">
    <location>
        <begin position="884"/>
        <end position="965"/>
    </location>
</feature>
<dbReference type="InterPro" id="IPR036420">
    <property type="entry name" value="BRCT_dom_sf"/>
</dbReference>
<dbReference type="AlphaFoldDB" id="A0A9P8K7C4"/>
<reference evidence="3" key="2">
    <citation type="submission" date="2021-08" db="EMBL/GenBank/DDBJ databases">
        <authorList>
            <person name="Gostincar C."/>
            <person name="Sun X."/>
            <person name="Song Z."/>
            <person name="Gunde-Cimerman N."/>
        </authorList>
    </citation>
    <scope>NUCLEOTIDE SEQUENCE</scope>
    <source>
        <strain evidence="3">EXF-8016</strain>
    </source>
</reference>
<dbReference type="PROSITE" id="PS50172">
    <property type="entry name" value="BRCT"/>
    <property type="match status" value="1"/>
</dbReference>
<dbReference type="Proteomes" id="UP000767238">
    <property type="component" value="Unassembled WGS sequence"/>
</dbReference>
<reference evidence="3" key="1">
    <citation type="journal article" date="2021" name="J Fungi (Basel)">
        <title>Virulence traits and population genomics of the black yeast Aureobasidium melanogenum.</title>
        <authorList>
            <person name="Cernosa A."/>
            <person name="Sun X."/>
            <person name="Gostincar C."/>
            <person name="Fang C."/>
            <person name="Gunde-Cimerman N."/>
            <person name="Song Z."/>
        </authorList>
    </citation>
    <scope>NUCLEOTIDE SEQUENCE</scope>
    <source>
        <strain evidence="3">EXF-8016</strain>
    </source>
</reference>
<feature type="non-terminal residue" evidence="3">
    <location>
        <position position="1"/>
    </location>
</feature>
<dbReference type="Pfam" id="PF00533">
    <property type="entry name" value="BRCT"/>
    <property type="match status" value="1"/>
</dbReference>